<dbReference type="SUPFAM" id="SSF52096">
    <property type="entry name" value="ClpP/crotonase"/>
    <property type="match status" value="1"/>
</dbReference>
<feature type="active site" description="Nucleophile" evidence="8">
    <location>
        <position position="969"/>
    </location>
</feature>
<dbReference type="PANTHER" id="PTHR43253:SF1">
    <property type="entry name" value="TRICORN PROTEASE HOMOLOG 2-RELATED"/>
    <property type="match status" value="1"/>
</dbReference>
<comment type="similarity">
    <text evidence="2 7">Belongs to the peptidase S41B family.</text>
</comment>
<dbReference type="GO" id="GO:0008236">
    <property type="term" value="F:serine-type peptidase activity"/>
    <property type="evidence" value="ECO:0007669"/>
    <property type="project" value="UniProtKB-UniRule"/>
</dbReference>
<feature type="region of interest" description="Disordered" evidence="10">
    <location>
        <begin position="521"/>
        <end position="559"/>
    </location>
</feature>
<dbReference type="InterPro" id="IPR028204">
    <property type="entry name" value="Tricorn_C1"/>
</dbReference>
<evidence type="ECO:0000259" key="11">
    <source>
        <dbReference type="PROSITE" id="PS50106"/>
    </source>
</evidence>
<dbReference type="Gene3D" id="2.120.10.60">
    <property type="entry name" value="Tricorn protease N-terminal domain"/>
    <property type="match status" value="1"/>
</dbReference>
<dbReference type="Pfam" id="PF26550">
    <property type="entry name" value="Tricorn_2nd"/>
    <property type="match status" value="1"/>
</dbReference>
<dbReference type="PROSITE" id="PS50106">
    <property type="entry name" value="PDZ"/>
    <property type="match status" value="1"/>
</dbReference>
<gene>
    <name evidence="12" type="ordered locus">Snas_4892</name>
</gene>
<dbReference type="Pfam" id="PF26549">
    <property type="entry name" value="Tricorn_N"/>
    <property type="match status" value="1"/>
</dbReference>
<comment type="function">
    <text evidence="7">Degrades oligopeptides.</text>
</comment>
<dbReference type="EC" id="3.4.21.-" evidence="7"/>
<keyword evidence="5 7" id="KW-0378">Hydrolase</keyword>
<feature type="compositionally biased region" description="Basic and acidic residues" evidence="10">
    <location>
        <begin position="1066"/>
        <end position="1079"/>
    </location>
</feature>
<dbReference type="SUPFAM" id="SSF50156">
    <property type="entry name" value="PDZ domain-like"/>
    <property type="match status" value="1"/>
</dbReference>
<dbReference type="MEROPS" id="S41.005"/>
<proteinExistence type="inferred from homology"/>
<dbReference type="SMART" id="SM00245">
    <property type="entry name" value="TSPc"/>
    <property type="match status" value="1"/>
</dbReference>
<dbReference type="STRING" id="446470.Snas_4892"/>
<dbReference type="Gene3D" id="2.130.10.10">
    <property type="entry name" value="YVTN repeat-like/Quinoprotein amine dehydrogenase"/>
    <property type="match status" value="1"/>
</dbReference>
<dbReference type="PIRSF" id="PIRSF036421">
    <property type="entry name" value="Tricorn_protease"/>
    <property type="match status" value="1"/>
</dbReference>
<dbReference type="Gene3D" id="2.30.42.10">
    <property type="match status" value="1"/>
</dbReference>
<evidence type="ECO:0000256" key="7">
    <source>
        <dbReference type="PIRNR" id="PIRNR036421"/>
    </source>
</evidence>
<dbReference type="GO" id="GO:0005737">
    <property type="term" value="C:cytoplasm"/>
    <property type="evidence" value="ECO:0007669"/>
    <property type="project" value="UniProtKB-SubCell"/>
</dbReference>
<comment type="subcellular location">
    <subcellularLocation>
        <location evidence="1 7">Cytoplasm</location>
    </subcellularLocation>
</comment>
<name>D3Q8U1_STANL</name>
<evidence type="ECO:0000313" key="12">
    <source>
        <dbReference type="EMBL" id="ADD44533.1"/>
    </source>
</evidence>
<dbReference type="SUPFAM" id="SSF82171">
    <property type="entry name" value="DPP6 N-terminal domain-like"/>
    <property type="match status" value="1"/>
</dbReference>
<feature type="domain" description="PDZ" evidence="11">
    <location>
        <begin position="764"/>
        <end position="845"/>
    </location>
</feature>
<evidence type="ECO:0000256" key="2">
    <source>
        <dbReference type="ARBA" id="ARBA00008524"/>
    </source>
</evidence>
<feature type="compositionally biased region" description="Basic and acidic residues" evidence="10">
    <location>
        <begin position="530"/>
        <end position="551"/>
    </location>
</feature>
<dbReference type="InterPro" id="IPR029045">
    <property type="entry name" value="ClpP/crotonase-like_dom_sf"/>
</dbReference>
<dbReference type="Pfam" id="PF03572">
    <property type="entry name" value="Peptidase_S41"/>
    <property type="match status" value="1"/>
</dbReference>
<dbReference type="Pfam" id="PF14685">
    <property type="entry name" value="PDZ_Tricorn"/>
    <property type="match status" value="1"/>
</dbReference>
<evidence type="ECO:0000256" key="1">
    <source>
        <dbReference type="ARBA" id="ARBA00004496"/>
    </source>
</evidence>
<dbReference type="KEGG" id="sna:Snas_4892"/>
<evidence type="ECO:0000256" key="5">
    <source>
        <dbReference type="ARBA" id="ARBA00022801"/>
    </source>
</evidence>
<evidence type="ECO:0000256" key="9">
    <source>
        <dbReference type="PIRSR" id="PIRSR036421-3"/>
    </source>
</evidence>
<keyword evidence="3 7" id="KW-0963">Cytoplasm</keyword>
<dbReference type="Gene3D" id="3.30.750.44">
    <property type="match status" value="1"/>
</dbReference>
<feature type="site" description="Transition state stabilizer; via amide nitrogen" evidence="9">
    <location>
        <position position="970"/>
    </location>
</feature>
<dbReference type="PANTHER" id="PTHR43253">
    <property type="entry name" value="TRICORN PROTEASE HOMOLOG 2-RELATED"/>
    <property type="match status" value="1"/>
</dbReference>
<keyword evidence="13" id="KW-1185">Reference proteome</keyword>
<dbReference type="Gene3D" id="3.90.226.10">
    <property type="entry name" value="2-enoyl-CoA Hydratase, Chain A, domain 1"/>
    <property type="match status" value="1"/>
</dbReference>
<dbReference type="InterPro" id="IPR015943">
    <property type="entry name" value="WD40/YVTN_repeat-like_dom_sf"/>
</dbReference>
<feature type="active site" description="Charge relay system" evidence="8">
    <location>
        <position position="748"/>
    </location>
</feature>
<dbReference type="InterPro" id="IPR036034">
    <property type="entry name" value="PDZ_sf"/>
</dbReference>
<dbReference type="EMBL" id="CP001778">
    <property type="protein sequence ID" value="ADD44533.1"/>
    <property type="molecule type" value="Genomic_DNA"/>
</dbReference>
<feature type="active site" description="Charge relay system" evidence="8">
    <location>
        <position position="1028"/>
    </location>
</feature>
<feature type="region of interest" description="Disordered" evidence="10">
    <location>
        <begin position="1066"/>
        <end position="1089"/>
    </location>
</feature>
<dbReference type="GO" id="GO:0006508">
    <property type="term" value="P:proteolysis"/>
    <property type="evidence" value="ECO:0007669"/>
    <property type="project" value="UniProtKB-UniRule"/>
</dbReference>
<dbReference type="SUPFAM" id="SSF69304">
    <property type="entry name" value="Tricorn protease N-terminal domain"/>
    <property type="match status" value="1"/>
</dbReference>
<dbReference type="eggNOG" id="COG4946">
    <property type="taxonomic scope" value="Bacteria"/>
</dbReference>
<evidence type="ECO:0000256" key="8">
    <source>
        <dbReference type="PIRSR" id="PIRSR036421-1"/>
    </source>
</evidence>
<evidence type="ECO:0000256" key="4">
    <source>
        <dbReference type="ARBA" id="ARBA00022670"/>
    </source>
</evidence>
<dbReference type="Proteomes" id="UP000000844">
    <property type="component" value="Chromosome"/>
</dbReference>
<evidence type="ECO:0000256" key="3">
    <source>
        <dbReference type="ARBA" id="ARBA00022490"/>
    </source>
</evidence>
<dbReference type="HOGENOM" id="CLU_005503_1_0_11"/>
<dbReference type="CDD" id="cd07562">
    <property type="entry name" value="Peptidase_S41_TRI"/>
    <property type="match status" value="1"/>
</dbReference>
<organism evidence="12 13">
    <name type="scientific">Stackebrandtia nassauensis (strain DSM 44728 / CIP 108903 / NRRL B-16338 / NBRC 102104 / LLR-40K-21)</name>
    <dbReference type="NCBI Taxonomy" id="446470"/>
    <lineage>
        <taxon>Bacteria</taxon>
        <taxon>Bacillati</taxon>
        <taxon>Actinomycetota</taxon>
        <taxon>Actinomycetes</taxon>
        <taxon>Glycomycetales</taxon>
        <taxon>Glycomycetaceae</taxon>
        <taxon>Stackebrandtia</taxon>
    </lineage>
</organism>
<dbReference type="OrthoDB" id="9758793at2"/>
<evidence type="ECO:0000256" key="10">
    <source>
        <dbReference type="SAM" id="MobiDB-lite"/>
    </source>
</evidence>
<sequence>MTTGYPRFPAIHNDTIVFVAEDDLWSVTTAGGTARRLTAGVAAASFPRISPDGSLIAYTGAEEGPPDVHVVPTEGGETRRLTYEGGRISRVAGWDPTGEFVIYATSAHSPELLDVRLRRVSADGGVPAELTWGRATAIAQGSNGVVVLGREYWKDHAHWKRYRGGTAGQLWIDASGDGEFRKLVSLDGNLSCPHIIGDRVYFLSDHEGHGNVYSTDFDGANLRRHTDHEDFYARGLSGDGARLVYHCGGRLYLLDPAEEHPSVVDVHIPVTRTQRARRFVDAAEYLDSVDLSADASHLAVTTRGKAFTFADWEGPVTQHGEVDGVRYRLLTWLHDRERLIAAVADNGPREVLVGITADASKPPCRLDHLDTGRAGELVASPTEGKVVIANHRNELVLVDVDGEEATATVIDSSRHGEISDVVFSADGTWLAYACPESSGTDNEDENVARSTIKLLELSTGRKAVAAKRILNDFGPSFDPDGKYLYFVGQREFNPVYDSLHFDLNFPMGSRPYAVALRADVSPPFVPQPKPMHDTGEESTKDSGDDESKTDSDDTTDESLVIDLDGIENRIVPLPVSDAKYTQVLGVSGKVLVLSHPVAGRIRPHQVDDEPDGVLDSVDLETGKVERFADAVSWVMSTPDGKTVLYMSGDKMRVVKATEKAPDGADRNRESGWIDLDRLKVSVRPELEWPQMFREAWRLLSENFWVEDMSGVDWNAIYERYAPLVAQLSTRGELSDLIWEMNGELGTSHVYEALGDYRPGPHYGQGYLGADFTVDTDGAHTIAKIYTGDPWKPDATSSLLRPGVDARVGDTVVAVNGQPVGPTTSVAQLLVNQADQEVRLSLRRGEADPHVVVVRALSNEQPLRYRDWVEANRRAVYDASGGRLGYIHIPDMMTEGFAEFHRGFLNEYDRDGLVVDVRFNGGGHVSPLLLEKLARRRIGYNFSRWSRPAPYPRESPCGAMVALINESAGSDGDIFSHGFRSYNLGPLVGTRTWGGVVGYFPWRPNLADNTFLSQPEIAFHFDDAKWGVENYGVAPDIEVEYAPQDYAAGRDPQLEAGIAAALKELEKKPAHRPDPADRPKLAAPKLPPRP</sequence>
<protein>
    <recommendedName>
        <fullName evidence="7">Tricorn protease homolog</fullName>
        <ecNumber evidence="7">3.4.21.-</ecNumber>
    </recommendedName>
</protein>
<accession>D3Q8U1</accession>
<keyword evidence="4 7" id="KW-0645">Protease</keyword>
<dbReference type="InterPro" id="IPR005151">
    <property type="entry name" value="Tail-specific_protease"/>
</dbReference>
<dbReference type="InterPro" id="IPR012393">
    <property type="entry name" value="Tricorn_protease"/>
</dbReference>
<dbReference type="eggNOG" id="COG0793">
    <property type="taxonomic scope" value="Bacteria"/>
</dbReference>
<dbReference type="RefSeq" id="WP_013020104.1">
    <property type="nucleotide sequence ID" value="NC_013947.1"/>
</dbReference>
<reference evidence="12 13" key="1">
    <citation type="journal article" date="2009" name="Stand. Genomic Sci.">
        <title>Complete genome sequence of Stackebrandtia nassauensis type strain (LLR-40K-21).</title>
        <authorList>
            <person name="Munk C."/>
            <person name="Lapidus A."/>
            <person name="Copeland A."/>
            <person name="Jando M."/>
            <person name="Mayilraj S."/>
            <person name="Glavina Del Rio T."/>
            <person name="Nolan M."/>
            <person name="Chen F."/>
            <person name="Lucas S."/>
            <person name="Tice H."/>
            <person name="Cheng J.F."/>
            <person name="Han C."/>
            <person name="Detter J.C."/>
            <person name="Bruce D."/>
            <person name="Goodwin L."/>
            <person name="Chain P."/>
            <person name="Pitluck S."/>
            <person name="Goker M."/>
            <person name="Ovchinikova G."/>
            <person name="Pati A."/>
            <person name="Ivanova N."/>
            <person name="Mavromatis K."/>
            <person name="Chen A."/>
            <person name="Palaniappan K."/>
            <person name="Land M."/>
            <person name="Hauser L."/>
            <person name="Chang Y.J."/>
            <person name="Jeffries C.D."/>
            <person name="Bristow J."/>
            <person name="Eisen J.A."/>
            <person name="Markowitz V."/>
            <person name="Hugenholtz P."/>
            <person name="Kyrpides N.C."/>
            <person name="Klenk H.P."/>
        </authorList>
    </citation>
    <scope>NUCLEOTIDE SEQUENCE [LARGE SCALE GENOMIC DNA]</scope>
    <source>
        <strain evidence="13">DSM 44728 / CIP 108903 / NRRL B-16338 / NBRC 102104 / LLR-40K-21</strain>
    </source>
</reference>
<evidence type="ECO:0000313" key="13">
    <source>
        <dbReference type="Proteomes" id="UP000000844"/>
    </source>
</evidence>
<evidence type="ECO:0000256" key="6">
    <source>
        <dbReference type="ARBA" id="ARBA00022825"/>
    </source>
</evidence>
<dbReference type="InterPro" id="IPR029414">
    <property type="entry name" value="Tricorn_PDZ"/>
</dbReference>
<dbReference type="Pfam" id="PF14684">
    <property type="entry name" value="Tricorn_C1"/>
    <property type="match status" value="1"/>
</dbReference>
<keyword evidence="6 7" id="KW-0720">Serine protease</keyword>
<dbReference type="InterPro" id="IPR001478">
    <property type="entry name" value="PDZ"/>
</dbReference>
<dbReference type="AlphaFoldDB" id="D3Q8U1"/>